<keyword evidence="2" id="KW-1185">Reference proteome</keyword>
<protein>
    <submittedName>
        <fullName evidence="1">Uncharacterized protein</fullName>
    </submittedName>
</protein>
<comment type="caution">
    <text evidence="1">The sequence shown here is derived from an EMBL/GenBank/DDBJ whole genome shotgun (WGS) entry which is preliminary data.</text>
</comment>
<dbReference type="EMBL" id="ML996190">
    <property type="protein sequence ID" value="KAF2731719.1"/>
    <property type="molecule type" value="Genomic_DNA"/>
</dbReference>
<proteinExistence type="predicted"/>
<evidence type="ECO:0000313" key="2">
    <source>
        <dbReference type="Proteomes" id="UP000799444"/>
    </source>
</evidence>
<evidence type="ECO:0000313" key="1">
    <source>
        <dbReference type="EMBL" id="KAF2731719.1"/>
    </source>
</evidence>
<dbReference type="Proteomes" id="UP000799444">
    <property type="component" value="Unassembled WGS sequence"/>
</dbReference>
<name>A0A9P4QV81_9PLEO</name>
<dbReference type="OrthoDB" id="3741724at2759"/>
<gene>
    <name evidence="1" type="ORF">EJ04DRAFT_566618</name>
</gene>
<sequence length="158" mass="18141">MDNTWLNEPEKISQLRDLKGIATGNARILYGSDRNRFYDIITCYFKDDESYGAFLICTIDGSTKALRKEISDCPVKATRLLVDKLMTDTGKVMCKFDVGTKFSGQQGSIGDDGIFEVFKFKGAEEDYGKSQDDLRTMEPLQYSYRPMSSDFKRRRIQY</sequence>
<accession>A0A9P4QV81</accession>
<organism evidence="1 2">
    <name type="scientific">Polyplosphaeria fusca</name>
    <dbReference type="NCBI Taxonomy" id="682080"/>
    <lineage>
        <taxon>Eukaryota</taxon>
        <taxon>Fungi</taxon>
        <taxon>Dikarya</taxon>
        <taxon>Ascomycota</taxon>
        <taxon>Pezizomycotina</taxon>
        <taxon>Dothideomycetes</taxon>
        <taxon>Pleosporomycetidae</taxon>
        <taxon>Pleosporales</taxon>
        <taxon>Tetraplosphaeriaceae</taxon>
        <taxon>Polyplosphaeria</taxon>
    </lineage>
</organism>
<reference evidence="1" key="1">
    <citation type="journal article" date="2020" name="Stud. Mycol.">
        <title>101 Dothideomycetes genomes: a test case for predicting lifestyles and emergence of pathogens.</title>
        <authorList>
            <person name="Haridas S."/>
            <person name="Albert R."/>
            <person name="Binder M."/>
            <person name="Bloem J."/>
            <person name="Labutti K."/>
            <person name="Salamov A."/>
            <person name="Andreopoulos B."/>
            <person name="Baker S."/>
            <person name="Barry K."/>
            <person name="Bills G."/>
            <person name="Bluhm B."/>
            <person name="Cannon C."/>
            <person name="Castanera R."/>
            <person name="Culley D."/>
            <person name="Daum C."/>
            <person name="Ezra D."/>
            <person name="Gonzalez J."/>
            <person name="Henrissat B."/>
            <person name="Kuo A."/>
            <person name="Liang C."/>
            <person name="Lipzen A."/>
            <person name="Lutzoni F."/>
            <person name="Magnuson J."/>
            <person name="Mondo S."/>
            <person name="Nolan M."/>
            <person name="Ohm R."/>
            <person name="Pangilinan J."/>
            <person name="Park H.-J."/>
            <person name="Ramirez L."/>
            <person name="Alfaro M."/>
            <person name="Sun H."/>
            <person name="Tritt A."/>
            <person name="Yoshinaga Y."/>
            <person name="Zwiers L.-H."/>
            <person name="Turgeon B."/>
            <person name="Goodwin S."/>
            <person name="Spatafora J."/>
            <person name="Crous P."/>
            <person name="Grigoriev I."/>
        </authorList>
    </citation>
    <scope>NUCLEOTIDE SEQUENCE</scope>
    <source>
        <strain evidence="1">CBS 125425</strain>
    </source>
</reference>
<dbReference type="AlphaFoldDB" id="A0A9P4QV81"/>